<comment type="caution">
    <text evidence="1">The sequence shown here is derived from an EMBL/GenBank/DDBJ whole genome shotgun (WGS) entry which is preliminary data.</text>
</comment>
<protein>
    <submittedName>
        <fullName evidence="1">Uncharacterized protein</fullName>
    </submittedName>
</protein>
<dbReference type="EMBL" id="LIRB01000081">
    <property type="protein sequence ID" value="KWX81030.1"/>
    <property type="molecule type" value="Genomic_DNA"/>
</dbReference>
<proteinExistence type="predicted"/>
<gene>
    <name evidence="1" type="ORF">AMQ84_01340</name>
</gene>
<reference evidence="1 2" key="1">
    <citation type="submission" date="2015-08" db="EMBL/GenBank/DDBJ databases">
        <title>Genomes of Paenibacillus riograndensis.</title>
        <authorList>
            <person name="Sant'Anna F.H."/>
            <person name="Souza R."/>
            <person name="Ambrosini A."/>
            <person name="Bach E."/>
            <person name="Fernandes G."/>
            <person name="Balsanelli E."/>
            <person name="Baura V.A."/>
            <person name="Pedrosa F.O."/>
            <person name="Souza E.M."/>
            <person name="Passaglia L."/>
        </authorList>
    </citation>
    <scope>NUCLEOTIDE SEQUENCE [LARGE SCALE GENOMIC DNA]</scope>
    <source>
        <strain evidence="1 2">CAS34</strain>
    </source>
</reference>
<evidence type="ECO:0000313" key="2">
    <source>
        <dbReference type="Proteomes" id="UP000070475"/>
    </source>
</evidence>
<dbReference type="Proteomes" id="UP000070475">
    <property type="component" value="Unassembled WGS sequence"/>
</dbReference>
<accession>A0A132UBT5</accession>
<evidence type="ECO:0000313" key="1">
    <source>
        <dbReference type="EMBL" id="KWX81030.1"/>
    </source>
</evidence>
<dbReference type="AlphaFoldDB" id="A0A132UBT5"/>
<organism evidence="1 2">
    <name type="scientific">Paenibacillus riograndensis</name>
    <dbReference type="NCBI Taxonomy" id="483937"/>
    <lineage>
        <taxon>Bacteria</taxon>
        <taxon>Bacillati</taxon>
        <taxon>Bacillota</taxon>
        <taxon>Bacilli</taxon>
        <taxon>Bacillales</taxon>
        <taxon>Paenibacillaceae</taxon>
        <taxon>Paenibacillus</taxon>
        <taxon>Paenibacillus sonchi group</taxon>
    </lineage>
</organism>
<keyword evidence="2" id="KW-1185">Reference proteome</keyword>
<name>A0A132UBT5_9BACL</name>
<sequence>MGRFLNEDTYEGQIKNPLSLNLYTYVGNNPLIYSDPSGHSQEIGGSAFESRTIGSNGVLYNKNGSVAWDYYLAWRKSDRLGFDKLANSGKGISKDQMMVMRLTLSFVTYADDGTLVLLMESDGQYGLAKGIMEKYGVKVEEKIVLKNTAKIANFNSINFDNKQLGKKYGEHKLDYPGMTHQQYKEYAISIFENPDRAVFDANNNEFYYIRGDDLLRVKENGDFISLYPGADSTRVKRAINEANGGR</sequence>
<dbReference type="Gene3D" id="2.180.10.10">
    <property type="entry name" value="RHS repeat-associated core"/>
    <property type="match status" value="1"/>
</dbReference>
<dbReference type="PATRIC" id="fig|483937.3.peg.6120"/>